<dbReference type="EMBL" id="JAVLVU010000001">
    <property type="protein sequence ID" value="MDT3401716.1"/>
    <property type="molecule type" value="Genomic_DNA"/>
</dbReference>
<sequence>MFIIGSTNLSDFIKKLLQKLSTGIANNIFFDEMYCKEPRFYIINGVKQNRTGNESVTGCK</sequence>
<accession>A0ABU3GPM8</accession>
<reference evidence="2" key="1">
    <citation type="submission" date="2023-07" db="EMBL/GenBank/DDBJ databases">
        <title>Functional and genomic diversity of the sorghum phyllosphere microbiome.</title>
        <authorList>
            <person name="Shade A."/>
        </authorList>
    </citation>
    <scope>NUCLEOTIDE SEQUENCE [LARGE SCALE GENOMIC DNA]</scope>
    <source>
        <strain evidence="2">SORGH_AS_0422</strain>
    </source>
</reference>
<protein>
    <submittedName>
        <fullName evidence="1">Uncharacterized protein</fullName>
    </submittedName>
</protein>
<gene>
    <name evidence="1" type="ORF">QE417_000788</name>
</gene>
<name>A0ABU3GPM8_9SPHI</name>
<comment type="caution">
    <text evidence="1">The sequence shown here is derived from an EMBL/GenBank/DDBJ whole genome shotgun (WGS) entry which is preliminary data.</text>
</comment>
<evidence type="ECO:0000313" key="1">
    <source>
        <dbReference type="EMBL" id="MDT3401716.1"/>
    </source>
</evidence>
<keyword evidence="2" id="KW-1185">Reference proteome</keyword>
<dbReference type="Proteomes" id="UP001258315">
    <property type="component" value="Unassembled WGS sequence"/>
</dbReference>
<proteinExistence type="predicted"/>
<evidence type="ECO:0000313" key="2">
    <source>
        <dbReference type="Proteomes" id="UP001258315"/>
    </source>
</evidence>
<organism evidence="1 2">
    <name type="scientific">Mucilaginibacter terrae</name>
    <dbReference type="NCBI Taxonomy" id="1955052"/>
    <lineage>
        <taxon>Bacteria</taxon>
        <taxon>Pseudomonadati</taxon>
        <taxon>Bacteroidota</taxon>
        <taxon>Sphingobacteriia</taxon>
        <taxon>Sphingobacteriales</taxon>
        <taxon>Sphingobacteriaceae</taxon>
        <taxon>Mucilaginibacter</taxon>
    </lineage>
</organism>